<sequence>MDTELAGSFVLRKDVPVSRKRRSFTTEYKVEAAHRVIDSGRTVAEVSRELGVHESLLGRWVADERRRMEAAAVHREQPLSGAERAELLRLRKQVAEQDKDIAFLKKLRRTLPRCSRTGPVRADGRVRRC</sequence>
<name>A0A917VW43_9NOCA</name>
<reference evidence="1" key="2">
    <citation type="submission" date="2020-09" db="EMBL/GenBank/DDBJ databases">
        <authorList>
            <person name="Sun Q."/>
            <person name="Zhou Y."/>
        </authorList>
    </citation>
    <scope>NUCLEOTIDE SEQUENCE</scope>
    <source>
        <strain evidence="1">CGMCC 4.3508</strain>
    </source>
</reference>
<dbReference type="InterPro" id="IPR036388">
    <property type="entry name" value="WH-like_DNA-bd_sf"/>
</dbReference>
<dbReference type="EMBL" id="BMMH01000007">
    <property type="protein sequence ID" value="GGL20786.1"/>
    <property type="molecule type" value="Genomic_DNA"/>
</dbReference>
<accession>A0A917VW43</accession>
<organism evidence="1 2">
    <name type="scientific">Nocardia jinanensis</name>
    <dbReference type="NCBI Taxonomy" id="382504"/>
    <lineage>
        <taxon>Bacteria</taxon>
        <taxon>Bacillati</taxon>
        <taxon>Actinomycetota</taxon>
        <taxon>Actinomycetes</taxon>
        <taxon>Mycobacteriales</taxon>
        <taxon>Nocardiaceae</taxon>
        <taxon>Nocardia</taxon>
    </lineage>
</organism>
<dbReference type="InterPro" id="IPR002514">
    <property type="entry name" value="Transposase_8"/>
</dbReference>
<dbReference type="Proteomes" id="UP000638263">
    <property type="component" value="Unassembled WGS sequence"/>
</dbReference>
<dbReference type="GO" id="GO:0004803">
    <property type="term" value="F:transposase activity"/>
    <property type="evidence" value="ECO:0007669"/>
    <property type="project" value="InterPro"/>
</dbReference>
<gene>
    <name evidence="1" type="ORF">GCM10011588_39570</name>
</gene>
<dbReference type="InterPro" id="IPR009057">
    <property type="entry name" value="Homeodomain-like_sf"/>
</dbReference>
<dbReference type="GO" id="GO:0006313">
    <property type="term" value="P:DNA transposition"/>
    <property type="evidence" value="ECO:0007669"/>
    <property type="project" value="InterPro"/>
</dbReference>
<evidence type="ECO:0008006" key="3">
    <source>
        <dbReference type="Google" id="ProtNLM"/>
    </source>
</evidence>
<dbReference type="AlphaFoldDB" id="A0A917VW43"/>
<dbReference type="Gene3D" id="1.10.10.10">
    <property type="entry name" value="Winged helix-like DNA-binding domain superfamily/Winged helix DNA-binding domain"/>
    <property type="match status" value="1"/>
</dbReference>
<proteinExistence type="predicted"/>
<dbReference type="InterPro" id="IPR051839">
    <property type="entry name" value="RD_transcriptional_regulator"/>
</dbReference>
<dbReference type="SUPFAM" id="SSF46689">
    <property type="entry name" value="Homeodomain-like"/>
    <property type="match status" value="1"/>
</dbReference>
<dbReference type="GO" id="GO:0003677">
    <property type="term" value="F:DNA binding"/>
    <property type="evidence" value="ECO:0007669"/>
    <property type="project" value="InterPro"/>
</dbReference>
<evidence type="ECO:0000313" key="2">
    <source>
        <dbReference type="Proteomes" id="UP000638263"/>
    </source>
</evidence>
<dbReference type="Pfam" id="PF01527">
    <property type="entry name" value="HTH_Tnp_1"/>
    <property type="match status" value="1"/>
</dbReference>
<keyword evidence="2" id="KW-1185">Reference proteome</keyword>
<reference evidence="1" key="1">
    <citation type="journal article" date="2014" name="Int. J. Syst. Evol. Microbiol.">
        <title>Complete genome sequence of Corynebacterium casei LMG S-19264T (=DSM 44701T), isolated from a smear-ripened cheese.</title>
        <authorList>
            <consortium name="US DOE Joint Genome Institute (JGI-PGF)"/>
            <person name="Walter F."/>
            <person name="Albersmeier A."/>
            <person name="Kalinowski J."/>
            <person name="Ruckert C."/>
        </authorList>
    </citation>
    <scope>NUCLEOTIDE SEQUENCE</scope>
    <source>
        <strain evidence="1">CGMCC 4.3508</strain>
    </source>
</reference>
<dbReference type="PANTHER" id="PTHR33215">
    <property type="entry name" value="PROTEIN DISTAL ANTENNA"/>
    <property type="match status" value="1"/>
</dbReference>
<dbReference type="PANTHER" id="PTHR33215:SF13">
    <property type="entry name" value="PROTEIN DISTAL ANTENNA"/>
    <property type="match status" value="1"/>
</dbReference>
<comment type="caution">
    <text evidence="1">The sequence shown here is derived from an EMBL/GenBank/DDBJ whole genome shotgun (WGS) entry which is preliminary data.</text>
</comment>
<protein>
    <recommendedName>
        <fullName evidence="3">Transposase</fullName>
    </recommendedName>
</protein>
<evidence type="ECO:0000313" key="1">
    <source>
        <dbReference type="EMBL" id="GGL20786.1"/>
    </source>
</evidence>